<evidence type="ECO:0000256" key="3">
    <source>
        <dbReference type="ARBA" id="ARBA00022517"/>
    </source>
</evidence>
<comment type="subcellular location">
    <subcellularLocation>
        <location evidence="1">Nucleus</location>
        <location evidence="1">Nucleolus</location>
    </subcellularLocation>
</comment>
<dbReference type="PROSITE" id="PS50833">
    <property type="entry name" value="BRIX"/>
    <property type="match status" value="1"/>
</dbReference>
<organism evidence="6 7">
    <name type="scientific">Prymnesium parvum</name>
    <name type="common">Toxic golden alga</name>
    <dbReference type="NCBI Taxonomy" id="97485"/>
    <lineage>
        <taxon>Eukaryota</taxon>
        <taxon>Haptista</taxon>
        <taxon>Haptophyta</taxon>
        <taxon>Prymnesiophyceae</taxon>
        <taxon>Prymnesiales</taxon>
        <taxon>Prymnesiaceae</taxon>
        <taxon>Prymnesium</taxon>
    </lineage>
</organism>
<accession>A0AB34K2P6</accession>
<evidence type="ECO:0000256" key="1">
    <source>
        <dbReference type="ARBA" id="ARBA00004604"/>
    </source>
</evidence>
<comment type="similarity">
    <text evidence="2">Belongs to the BRX1 family.</text>
</comment>
<evidence type="ECO:0000256" key="2">
    <source>
        <dbReference type="ARBA" id="ARBA00006369"/>
    </source>
</evidence>
<evidence type="ECO:0000313" key="7">
    <source>
        <dbReference type="Proteomes" id="UP001515480"/>
    </source>
</evidence>
<dbReference type="Proteomes" id="UP001515480">
    <property type="component" value="Unassembled WGS sequence"/>
</dbReference>
<feature type="domain" description="Brix" evidence="5">
    <location>
        <begin position="3"/>
        <end position="197"/>
    </location>
</feature>
<dbReference type="SMART" id="SM00879">
    <property type="entry name" value="Brix"/>
    <property type="match status" value="1"/>
</dbReference>
<evidence type="ECO:0000313" key="6">
    <source>
        <dbReference type="EMBL" id="KAL1527215.1"/>
    </source>
</evidence>
<keyword evidence="3" id="KW-0690">Ribosome biogenesis</keyword>
<keyword evidence="4" id="KW-0539">Nucleus</keyword>
<dbReference type="SUPFAM" id="SSF52954">
    <property type="entry name" value="Class II aaRS ABD-related"/>
    <property type="match status" value="1"/>
</dbReference>
<keyword evidence="7" id="KW-1185">Reference proteome</keyword>
<evidence type="ECO:0000259" key="5">
    <source>
        <dbReference type="PROSITE" id="PS50833"/>
    </source>
</evidence>
<protein>
    <recommendedName>
        <fullName evidence="5">Brix domain-containing protein</fullName>
    </recommendedName>
</protein>
<name>A0AB34K2P6_PRYPA</name>
<sequence length="207" mass="23190">MGPSTLVLSTRGIKARDRHLQRDLLRLLPHAKLGHKLGGEQQLSAVPAAAEEAGCDTALLLDARDPRRLYLWLARCPGGPSAMFRVLNVHTVAELKMARRRAAAARTLLVFDRRFDEDAAKRVMRALLTRAFAVPAEGARRSQPKVQHTINFAWLDERIWVRVYRIVFDGTLQQTDITEIGPRLVLDPVRIIANSFSGALLYNTTYG</sequence>
<dbReference type="GO" id="GO:0006364">
    <property type="term" value="P:rRNA processing"/>
    <property type="evidence" value="ECO:0007669"/>
    <property type="project" value="InterPro"/>
</dbReference>
<dbReference type="GO" id="GO:0019843">
    <property type="term" value="F:rRNA binding"/>
    <property type="evidence" value="ECO:0007669"/>
    <property type="project" value="InterPro"/>
</dbReference>
<dbReference type="PANTHER" id="PTHR13634">
    <property type="entry name" value="RIBOSOME BIOGENESIS PROTEIN BRIX"/>
    <property type="match status" value="1"/>
</dbReference>
<dbReference type="InterPro" id="IPR026532">
    <property type="entry name" value="BRX1"/>
</dbReference>
<gene>
    <name evidence="6" type="ORF">AB1Y20_015893</name>
</gene>
<dbReference type="Pfam" id="PF04427">
    <property type="entry name" value="Brix"/>
    <property type="match status" value="1"/>
</dbReference>
<comment type="caution">
    <text evidence="6">The sequence shown here is derived from an EMBL/GenBank/DDBJ whole genome shotgun (WGS) entry which is preliminary data.</text>
</comment>
<reference evidence="6 7" key="1">
    <citation type="journal article" date="2024" name="Science">
        <title>Giant polyketide synthase enzymes in the biosynthesis of giant marine polyether toxins.</title>
        <authorList>
            <person name="Fallon T.R."/>
            <person name="Shende V.V."/>
            <person name="Wierzbicki I.H."/>
            <person name="Pendleton A.L."/>
            <person name="Watervoot N.F."/>
            <person name="Auber R.P."/>
            <person name="Gonzalez D.J."/>
            <person name="Wisecaver J.H."/>
            <person name="Moore B.S."/>
        </authorList>
    </citation>
    <scope>NUCLEOTIDE SEQUENCE [LARGE SCALE GENOMIC DNA]</scope>
    <source>
        <strain evidence="6 7">12B1</strain>
    </source>
</reference>
<dbReference type="InterPro" id="IPR007109">
    <property type="entry name" value="Brix"/>
</dbReference>
<evidence type="ECO:0000256" key="4">
    <source>
        <dbReference type="ARBA" id="ARBA00023242"/>
    </source>
</evidence>
<dbReference type="PANTHER" id="PTHR13634:SF0">
    <property type="entry name" value="RIBOSOME BIOGENESIS PROTEIN BRX1 HOMOLOG"/>
    <property type="match status" value="1"/>
</dbReference>
<proteinExistence type="inferred from homology"/>
<dbReference type="EMBL" id="JBGBPQ010000003">
    <property type="protein sequence ID" value="KAL1527215.1"/>
    <property type="molecule type" value="Genomic_DNA"/>
</dbReference>
<dbReference type="GO" id="GO:0005730">
    <property type="term" value="C:nucleolus"/>
    <property type="evidence" value="ECO:0007669"/>
    <property type="project" value="UniProtKB-SubCell"/>
</dbReference>
<dbReference type="GO" id="GO:0000027">
    <property type="term" value="P:ribosomal large subunit assembly"/>
    <property type="evidence" value="ECO:0007669"/>
    <property type="project" value="TreeGrafter"/>
</dbReference>
<dbReference type="AlphaFoldDB" id="A0AB34K2P6"/>